<gene>
    <name evidence="1" type="ORF">F2Q69_00003172</name>
</gene>
<proteinExistence type="predicted"/>
<dbReference type="AlphaFoldDB" id="A0A8S9P6N4"/>
<sequence length="86" mass="9711">MFMETNHLQHPHEIFPSGFASKYVSIGVILFYAPMLPDKRCSIIQLNLSTECFGSNLVPHLQLFGQYFKSVLFDVNGKAGVKLVFC</sequence>
<name>A0A8S9P6N4_BRACR</name>
<organism evidence="1 2">
    <name type="scientific">Brassica cretica</name>
    <name type="common">Mustard</name>
    <dbReference type="NCBI Taxonomy" id="69181"/>
    <lineage>
        <taxon>Eukaryota</taxon>
        <taxon>Viridiplantae</taxon>
        <taxon>Streptophyta</taxon>
        <taxon>Embryophyta</taxon>
        <taxon>Tracheophyta</taxon>
        <taxon>Spermatophyta</taxon>
        <taxon>Magnoliopsida</taxon>
        <taxon>eudicotyledons</taxon>
        <taxon>Gunneridae</taxon>
        <taxon>Pentapetalae</taxon>
        <taxon>rosids</taxon>
        <taxon>malvids</taxon>
        <taxon>Brassicales</taxon>
        <taxon>Brassicaceae</taxon>
        <taxon>Brassiceae</taxon>
        <taxon>Brassica</taxon>
    </lineage>
</organism>
<evidence type="ECO:0000313" key="1">
    <source>
        <dbReference type="EMBL" id="KAF3512758.1"/>
    </source>
</evidence>
<evidence type="ECO:0000313" key="2">
    <source>
        <dbReference type="Proteomes" id="UP000712600"/>
    </source>
</evidence>
<protein>
    <submittedName>
        <fullName evidence="1">Uncharacterized protein</fullName>
    </submittedName>
</protein>
<reference evidence="1" key="1">
    <citation type="submission" date="2019-12" db="EMBL/GenBank/DDBJ databases">
        <title>Genome sequencing and annotation of Brassica cretica.</title>
        <authorList>
            <person name="Studholme D.J."/>
            <person name="Sarris P."/>
        </authorList>
    </citation>
    <scope>NUCLEOTIDE SEQUENCE</scope>
    <source>
        <strain evidence="1">PFS-109/04</strain>
        <tissue evidence="1">Leaf</tissue>
    </source>
</reference>
<dbReference type="EMBL" id="QGKX02001521">
    <property type="protein sequence ID" value="KAF3512758.1"/>
    <property type="molecule type" value="Genomic_DNA"/>
</dbReference>
<dbReference type="Proteomes" id="UP000712600">
    <property type="component" value="Unassembled WGS sequence"/>
</dbReference>
<accession>A0A8S9P6N4</accession>
<comment type="caution">
    <text evidence="1">The sequence shown here is derived from an EMBL/GenBank/DDBJ whole genome shotgun (WGS) entry which is preliminary data.</text>
</comment>